<name>A0AAU7NUB6_9GAMM</name>
<dbReference type="SUPFAM" id="SSF116726">
    <property type="entry name" value="TrkA C-terminal domain-like"/>
    <property type="match status" value="1"/>
</dbReference>
<accession>A0AAU7NUB6</accession>
<evidence type="ECO:0000259" key="2">
    <source>
        <dbReference type="PROSITE" id="PS51202"/>
    </source>
</evidence>
<dbReference type="EMBL" id="CP157743">
    <property type="protein sequence ID" value="XBS20563.1"/>
    <property type="molecule type" value="Genomic_DNA"/>
</dbReference>
<protein>
    <submittedName>
        <fullName evidence="3">TrkA C-terminal domain-containing protein</fullName>
    </submittedName>
</protein>
<organism evidence="3 4">
    <name type="scientific">Methylomarinum roseum</name>
    <dbReference type="NCBI Taxonomy" id="3067653"/>
    <lineage>
        <taxon>Bacteria</taxon>
        <taxon>Pseudomonadati</taxon>
        <taxon>Pseudomonadota</taxon>
        <taxon>Gammaproteobacteria</taxon>
        <taxon>Methylococcales</taxon>
        <taxon>Methylococcaceae</taxon>
        <taxon>Methylomarinum</taxon>
    </lineage>
</organism>
<feature type="region of interest" description="Disordered" evidence="1">
    <location>
        <begin position="177"/>
        <end position="202"/>
    </location>
</feature>
<dbReference type="GO" id="GO:0006813">
    <property type="term" value="P:potassium ion transport"/>
    <property type="evidence" value="ECO:0007669"/>
    <property type="project" value="InterPro"/>
</dbReference>
<dbReference type="InterPro" id="IPR006037">
    <property type="entry name" value="RCK_C"/>
</dbReference>
<dbReference type="KEGG" id="mech:Q9L42_019835"/>
<sequence length="246" mass="26747">MLGERRSSTDTLHALNTAKILKLNCCLVRRRLDGGYLPARDGGNADFAGGKNLPCRRHLSIEPPIPLPTFGKVISYSFLRAQKGSLTFDTGTYLTEAYVSENGKADGRMLREIEQTLDDADAQVVGMVRNKFRVIAPNPGRRLRAGDILVIEAESQSLATALSSLGLEIQKDTVADTGTDSIPRKTAGNEKNDDDKGEGESEETALLEAVVRPGSSLIGRSANNIRLSSRYGLNRKYSHTLAENTK</sequence>
<dbReference type="PROSITE" id="PS51202">
    <property type="entry name" value="RCK_C"/>
    <property type="match status" value="1"/>
</dbReference>
<feature type="domain" description="RCK C-terminal" evidence="2">
    <location>
        <begin position="81"/>
        <end position="168"/>
    </location>
</feature>
<dbReference type="RefSeq" id="WP_349431694.1">
    <property type="nucleotide sequence ID" value="NZ_CP157743.1"/>
</dbReference>
<dbReference type="InterPro" id="IPR036721">
    <property type="entry name" value="RCK_C_sf"/>
</dbReference>
<evidence type="ECO:0000313" key="3">
    <source>
        <dbReference type="EMBL" id="XBS20563.1"/>
    </source>
</evidence>
<keyword evidence="4" id="KW-1185">Reference proteome</keyword>
<dbReference type="AlphaFoldDB" id="A0AAU7NUB6"/>
<gene>
    <name evidence="3" type="ORF">Q9L42_019835</name>
</gene>
<evidence type="ECO:0000313" key="4">
    <source>
        <dbReference type="Proteomes" id="UP001225378"/>
    </source>
</evidence>
<dbReference type="Gene3D" id="3.30.70.1450">
    <property type="entry name" value="Regulator of K+ conductance, C-terminal domain"/>
    <property type="match status" value="1"/>
</dbReference>
<proteinExistence type="predicted"/>
<dbReference type="GO" id="GO:0008324">
    <property type="term" value="F:monoatomic cation transmembrane transporter activity"/>
    <property type="evidence" value="ECO:0007669"/>
    <property type="project" value="InterPro"/>
</dbReference>
<evidence type="ECO:0000256" key="1">
    <source>
        <dbReference type="SAM" id="MobiDB-lite"/>
    </source>
</evidence>
<reference evidence="3 4" key="1">
    <citation type="journal article" date="2024" name="Microbiology">
        <title>Methylomarinum rosea sp. nov., a novel halophilic methanotrophic bacterium from the hypersaline Lake Elton.</title>
        <authorList>
            <person name="Suleimanov R.Z."/>
            <person name="Oshkin I.Y."/>
            <person name="Danilova O.V."/>
            <person name="Suzina N.E."/>
            <person name="Dedysh S.N."/>
        </authorList>
    </citation>
    <scope>NUCLEOTIDE SEQUENCE [LARGE SCALE GENOMIC DNA]</scope>
    <source>
        <strain evidence="3 4">Ch1-1</strain>
    </source>
</reference>
<dbReference type="Pfam" id="PF02080">
    <property type="entry name" value="TrkA_C"/>
    <property type="match status" value="1"/>
</dbReference>
<dbReference type="Proteomes" id="UP001225378">
    <property type="component" value="Chromosome"/>
</dbReference>